<dbReference type="Gene3D" id="3.90.79.10">
    <property type="entry name" value="Nucleoside Triphosphate Pyrophosphohydrolase"/>
    <property type="match status" value="1"/>
</dbReference>
<keyword evidence="5 6" id="KW-0804">Transcription</keyword>
<protein>
    <recommendedName>
        <fullName evidence="6">Transcription antitermination protein NusB</fullName>
    </recommendedName>
    <alternativeName>
        <fullName evidence="6">Antitermination factor NusB</fullName>
    </alternativeName>
</protein>
<evidence type="ECO:0000259" key="7">
    <source>
        <dbReference type="PROSITE" id="PS51462"/>
    </source>
</evidence>
<dbReference type="InterPro" id="IPR006027">
    <property type="entry name" value="NusB_RsmB_TIM44"/>
</dbReference>
<accession>A0A1G2MFH9</accession>
<dbReference type="Proteomes" id="UP000177130">
    <property type="component" value="Unassembled WGS sequence"/>
</dbReference>
<dbReference type="SUPFAM" id="SSF48013">
    <property type="entry name" value="NusB-like"/>
    <property type="match status" value="1"/>
</dbReference>
<dbReference type="PANTHER" id="PTHR11078:SF3">
    <property type="entry name" value="ANTITERMINATION NUSB DOMAIN-CONTAINING PROTEIN"/>
    <property type="match status" value="1"/>
</dbReference>
<comment type="similarity">
    <text evidence="1 6">Belongs to the NusB family.</text>
</comment>
<proteinExistence type="inferred from homology"/>
<gene>
    <name evidence="6" type="primary">nusB</name>
    <name evidence="8" type="ORF">A3C72_03095</name>
</gene>
<dbReference type="GO" id="GO:0005829">
    <property type="term" value="C:cytosol"/>
    <property type="evidence" value="ECO:0007669"/>
    <property type="project" value="TreeGrafter"/>
</dbReference>
<dbReference type="InterPro" id="IPR011605">
    <property type="entry name" value="NusB_fam"/>
</dbReference>
<evidence type="ECO:0000313" key="9">
    <source>
        <dbReference type="Proteomes" id="UP000177130"/>
    </source>
</evidence>
<name>A0A1G2MFH9_9BACT</name>
<dbReference type="PANTHER" id="PTHR11078">
    <property type="entry name" value="N UTILIZATION SUBSTANCE PROTEIN B-RELATED"/>
    <property type="match status" value="1"/>
</dbReference>
<organism evidence="8 9">
    <name type="scientific">Candidatus Taylorbacteria bacterium RIFCSPHIGHO2_02_FULL_43_32b</name>
    <dbReference type="NCBI Taxonomy" id="1802306"/>
    <lineage>
        <taxon>Bacteria</taxon>
        <taxon>Candidatus Tayloriibacteriota</taxon>
    </lineage>
</organism>
<comment type="caution">
    <text evidence="8">The sequence shown here is derived from an EMBL/GenBank/DDBJ whole genome shotgun (WGS) entry which is preliminary data.</text>
</comment>
<dbReference type="InterPro" id="IPR015797">
    <property type="entry name" value="NUDIX_hydrolase-like_dom_sf"/>
</dbReference>
<keyword evidence="4 6" id="KW-0805">Transcription regulation</keyword>
<dbReference type="GO" id="GO:0003723">
    <property type="term" value="F:RNA binding"/>
    <property type="evidence" value="ECO:0007669"/>
    <property type="project" value="UniProtKB-UniRule"/>
</dbReference>
<dbReference type="Pfam" id="PF01029">
    <property type="entry name" value="NusB"/>
    <property type="match status" value="1"/>
</dbReference>
<keyword evidence="3 6" id="KW-0694">RNA-binding</keyword>
<evidence type="ECO:0000256" key="5">
    <source>
        <dbReference type="ARBA" id="ARBA00023163"/>
    </source>
</evidence>
<evidence type="ECO:0000313" key="8">
    <source>
        <dbReference type="EMBL" id="OHA22627.1"/>
    </source>
</evidence>
<sequence>MANRHLARSVALQTLFEWDFNGYDRKAAISALERNVSEFAPGVGDSSFATKLVEGVLEKQTDIDLIIGKAAPEWPLLKIATIDRNILRIGLFELLFTDRTEVPPKVAINESIELAKTFGGESSSKFVNGVLGTVYKELGEPDKDAPKRALKKEAIPYDKLPVIKLGGAVVFARDRQDIYMALVHDIFGHWTLSKGKIEESEDEEKATIREIKEELGLDISIRERLGVNEYPATDPEKGKIRKRVTYFLAESPFSNIKLGTSGGLDDGRWFKLQDILDLNFYSDILPIVTKAINILLGNKK</sequence>
<dbReference type="EMBL" id="MHRK01000050">
    <property type="protein sequence ID" value="OHA22627.1"/>
    <property type="molecule type" value="Genomic_DNA"/>
</dbReference>
<evidence type="ECO:0000256" key="3">
    <source>
        <dbReference type="ARBA" id="ARBA00022884"/>
    </source>
</evidence>
<dbReference type="PROSITE" id="PS51462">
    <property type="entry name" value="NUDIX"/>
    <property type="match status" value="1"/>
</dbReference>
<evidence type="ECO:0000256" key="1">
    <source>
        <dbReference type="ARBA" id="ARBA00005952"/>
    </source>
</evidence>
<feature type="domain" description="Nudix hydrolase" evidence="7">
    <location>
        <begin position="161"/>
        <end position="293"/>
    </location>
</feature>
<evidence type="ECO:0000256" key="4">
    <source>
        <dbReference type="ARBA" id="ARBA00023015"/>
    </source>
</evidence>
<evidence type="ECO:0000256" key="2">
    <source>
        <dbReference type="ARBA" id="ARBA00022814"/>
    </source>
</evidence>
<dbReference type="InterPro" id="IPR035926">
    <property type="entry name" value="NusB-like_sf"/>
</dbReference>
<evidence type="ECO:0000256" key="6">
    <source>
        <dbReference type="HAMAP-Rule" id="MF_00073"/>
    </source>
</evidence>
<dbReference type="HAMAP" id="MF_00073">
    <property type="entry name" value="NusB"/>
    <property type="match status" value="1"/>
</dbReference>
<keyword evidence="2 6" id="KW-0889">Transcription antitermination</keyword>
<dbReference type="AlphaFoldDB" id="A0A1G2MFH9"/>
<dbReference type="GO" id="GO:0031564">
    <property type="term" value="P:transcription antitermination"/>
    <property type="evidence" value="ECO:0007669"/>
    <property type="project" value="UniProtKB-KW"/>
</dbReference>
<reference evidence="8 9" key="1">
    <citation type="journal article" date="2016" name="Nat. Commun.">
        <title>Thousands of microbial genomes shed light on interconnected biogeochemical processes in an aquifer system.</title>
        <authorList>
            <person name="Anantharaman K."/>
            <person name="Brown C.T."/>
            <person name="Hug L.A."/>
            <person name="Sharon I."/>
            <person name="Castelle C.J."/>
            <person name="Probst A.J."/>
            <person name="Thomas B.C."/>
            <person name="Singh A."/>
            <person name="Wilkins M.J."/>
            <person name="Karaoz U."/>
            <person name="Brodie E.L."/>
            <person name="Williams K.H."/>
            <person name="Hubbard S.S."/>
            <person name="Banfield J.F."/>
        </authorList>
    </citation>
    <scope>NUCLEOTIDE SEQUENCE [LARGE SCALE GENOMIC DNA]</scope>
</reference>
<dbReference type="NCBIfam" id="TIGR01951">
    <property type="entry name" value="nusB"/>
    <property type="match status" value="1"/>
</dbReference>
<dbReference type="InterPro" id="IPR000086">
    <property type="entry name" value="NUDIX_hydrolase_dom"/>
</dbReference>
<dbReference type="Pfam" id="PF00293">
    <property type="entry name" value="NUDIX"/>
    <property type="match status" value="1"/>
</dbReference>
<dbReference type="Gene3D" id="1.10.940.10">
    <property type="entry name" value="NusB-like"/>
    <property type="match status" value="1"/>
</dbReference>
<dbReference type="GO" id="GO:0006353">
    <property type="term" value="P:DNA-templated transcription termination"/>
    <property type="evidence" value="ECO:0007669"/>
    <property type="project" value="UniProtKB-UniRule"/>
</dbReference>
<dbReference type="SUPFAM" id="SSF55811">
    <property type="entry name" value="Nudix"/>
    <property type="match status" value="1"/>
</dbReference>
<dbReference type="STRING" id="1802306.A3C72_03095"/>
<comment type="function">
    <text evidence="6">Involved in transcription antitermination. Required for transcription of ribosomal RNA (rRNA) genes. Binds specifically to the boxA antiterminator sequence of the ribosomal RNA (rrn) operons.</text>
</comment>